<dbReference type="InterPro" id="IPR011990">
    <property type="entry name" value="TPR-like_helical_dom_sf"/>
</dbReference>
<proteinExistence type="predicted"/>
<dbReference type="OrthoDB" id="9807521at2"/>
<keyword evidence="2" id="KW-1185">Reference proteome</keyword>
<sequence>MTGKGKISVCLRGCFRVLSDKGENLTPKSAKAQGLIALVLSSDGFERGRIWLQDKLWSDRPQKQGGYSMRRALSDIRLSLGDYADILITDRSRVSLDQNRVDIEPAIAGQDDEFLEGLDIRDQEFNIWLAGQRSATKVPRLAVVAPALNKRPNGTLSILFQSETGKPGKRQLIENMFIDQVEASIREELNVEIIRQVPMNAPPGILVVSVQAYSPIDGQLYLRASIEDIDQNQVLWSQMASAQQCGAPATSDTKMRTLANGLTVALKWAASRSRPDRTGDTDANLLALMAVNKIFTLQPDNLVEAEAMLSQAFDIERRGVYKSWLVQLYTIQLVERIKPLDAISDKSAAACAHALELEPENSNVLASVADANLAVNRNFARSAQLAQMSVEANPSNPLAWWTMAGGHLYLNETANAYRAATVAQELAGGTRLRFWTDVQRGLTALVNGKTVEGLRNLESCSALSPRFRAPLRYRAAIYASAGMTEAAMDCAETLKKLEPDFSFDRMANDPSYPVSLMRKHGMLDTLQLD</sequence>
<dbReference type="AlphaFoldDB" id="A0A0J9EAL5"/>
<dbReference type="SUPFAM" id="SSF48452">
    <property type="entry name" value="TPR-like"/>
    <property type="match status" value="1"/>
</dbReference>
<dbReference type="PATRIC" id="fig|1675527.3.peg.4850"/>
<comment type="caution">
    <text evidence="1">The sequence shown here is derived from an EMBL/GenBank/DDBJ whole genome shotgun (WGS) entry which is preliminary data.</text>
</comment>
<reference evidence="1 2" key="1">
    <citation type="submission" date="2015-06" db="EMBL/GenBank/DDBJ databases">
        <title>Draft genome sequence of an Alphaproteobacteria species associated to the Mediterranean sponge Oscarella lobularis.</title>
        <authorList>
            <person name="Jourda C."/>
            <person name="Santini S."/>
            <person name="Claverie J.-M."/>
        </authorList>
    </citation>
    <scope>NUCLEOTIDE SEQUENCE [LARGE SCALE GENOMIC DNA]</scope>
    <source>
        <strain evidence="1">IGS</strain>
    </source>
</reference>
<organism evidence="1 2">
    <name type="scientific">Candidatus Rhodobacter oscarellae</name>
    <dbReference type="NCBI Taxonomy" id="1675527"/>
    <lineage>
        <taxon>Bacteria</taxon>
        <taxon>Pseudomonadati</taxon>
        <taxon>Pseudomonadota</taxon>
        <taxon>Alphaproteobacteria</taxon>
        <taxon>Rhodobacterales</taxon>
        <taxon>Rhodobacter group</taxon>
        <taxon>Rhodobacter</taxon>
    </lineage>
</organism>
<dbReference type="RefSeq" id="WP_152912651.1">
    <property type="nucleotide sequence ID" value="NZ_LFTY01000002.1"/>
</dbReference>
<dbReference type="Proteomes" id="UP000037178">
    <property type="component" value="Unassembled WGS sequence"/>
</dbReference>
<dbReference type="EMBL" id="LFTY01000002">
    <property type="protein sequence ID" value="KMW59651.1"/>
    <property type="molecule type" value="Genomic_DNA"/>
</dbReference>
<accession>A0A0J9EAL5</accession>
<dbReference type="STRING" id="1675527.AIOL_004633"/>
<name>A0A0J9EAL5_9RHOB</name>
<evidence type="ECO:0000313" key="2">
    <source>
        <dbReference type="Proteomes" id="UP000037178"/>
    </source>
</evidence>
<gene>
    <name evidence="1" type="ORF">AIOL_004633</name>
</gene>
<evidence type="ECO:0000313" key="1">
    <source>
        <dbReference type="EMBL" id="KMW59651.1"/>
    </source>
</evidence>
<protein>
    <submittedName>
        <fullName evidence="1">TPR repeat domain protein</fullName>
    </submittedName>
</protein>
<dbReference type="Gene3D" id="1.25.40.10">
    <property type="entry name" value="Tetratricopeptide repeat domain"/>
    <property type="match status" value="1"/>
</dbReference>